<reference evidence="1 2" key="1">
    <citation type="submission" date="2017-09" db="EMBL/GenBank/DDBJ databases">
        <title>Bacterial strain isolated from the female urinary microbiota.</title>
        <authorList>
            <person name="Thomas-White K."/>
            <person name="Kumar N."/>
            <person name="Forster S."/>
            <person name="Putonti C."/>
            <person name="Lawley T."/>
            <person name="Wolfe A.J."/>
        </authorList>
    </citation>
    <scope>NUCLEOTIDE SEQUENCE [LARGE SCALE GENOMIC DNA]</scope>
    <source>
        <strain evidence="1 2">UMB1301</strain>
    </source>
</reference>
<evidence type="ECO:0000313" key="1">
    <source>
        <dbReference type="EMBL" id="PMD05034.1"/>
    </source>
</evidence>
<dbReference type="AlphaFoldDB" id="A0A2N6VLP0"/>
<evidence type="ECO:0000313" key="2">
    <source>
        <dbReference type="Proteomes" id="UP000235598"/>
    </source>
</evidence>
<name>A0A2N6VLP0_9MICO</name>
<accession>A0A2N6VLP0</accession>
<protein>
    <submittedName>
        <fullName evidence="1">Uncharacterized protein</fullName>
    </submittedName>
</protein>
<gene>
    <name evidence="1" type="ORF">CJ199_08015</name>
</gene>
<dbReference type="EMBL" id="PNHK01000003">
    <property type="protein sequence ID" value="PMD05034.1"/>
    <property type="molecule type" value="Genomic_DNA"/>
</dbReference>
<organism evidence="1 2">
    <name type="scientific">Brevibacterium paucivorans</name>
    <dbReference type="NCBI Taxonomy" id="170994"/>
    <lineage>
        <taxon>Bacteria</taxon>
        <taxon>Bacillati</taxon>
        <taxon>Actinomycetota</taxon>
        <taxon>Actinomycetes</taxon>
        <taxon>Micrococcales</taxon>
        <taxon>Brevibacteriaceae</taxon>
        <taxon>Brevibacterium</taxon>
    </lineage>
</organism>
<proteinExistence type="predicted"/>
<dbReference type="Proteomes" id="UP000235598">
    <property type="component" value="Unassembled WGS sequence"/>
</dbReference>
<sequence length="252" mass="27820">MIQSPKTSRVFAGNAEIDFALQRVSNDGRAIFVVDKKHSLDSIRVISHARASTLANEVLIHVSRLSPLGLSTLVEILDSLKTSLSSAQLFALAHDLEEHIRCQALLKSVSKLQAATPSLIQHFMGWWPSTKFIAEAHGPVVSAAKMQVDNDIFAFDEPQVLVIQEDPPESSQQFLSDLIDVAQPSTVIYRSLADTEYWGNSPELQWCFAPANLDTLTGPIERTSERCRWCNEDFVPPVCPVCSSFTPNGDQA</sequence>
<comment type="caution">
    <text evidence="1">The sequence shown here is derived from an EMBL/GenBank/DDBJ whole genome shotgun (WGS) entry which is preliminary data.</text>
</comment>